<evidence type="ECO:0000256" key="7">
    <source>
        <dbReference type="ARBA" id="ARBA00023163"/>
    </source>
</evidence>
<keyword evidence="6" id="KW-0805">Transcription regulation</keyword>
<dbReference type="GO" id="GO:0000785">
    <property type="term" value="C:chromatin"/>
    <property type="evidence" value="ECO:0007669"/>
    <property type="project" value="TreeGrafter"/>
</dbReference>
<protein>
    <recommendedName>
        <fullName evidence="11">C2H2-type domain-containing protein</fullName>
    </recommendedName>
</protein>
<gene>
    <name evidence="12" type="ORF">QYM36_008854</name>
</gene>
<dbReference type="AlphaFoldDB" id="A0AA88LAR1"/>
<feature type="domain" description="C2H2-type" evidence="11">
    <location>
        <begin position="440"/>
        <end position="467"/>
    </location>
</feature>
<accession>A0AA88LAR1</accession>
<dbReference type="GO" id="GO:0000978">
    <property type="term" value="F:RNA polymerase II cis-regulatory region sequence-specific DNA binding"/>
    <property type="evidence" value="ECO:0007669"/>
    <property type="project" value="TreeGrafter"/>
</dbReference>
<dbReference type="GO" id="GO:0000981">
    <property type="term" value="F:DNA-binding transcription factor activity, RNA polymerase II-specific"/>
    <property type="evidence" value="ECO:0007669"/>
    <property type="project" value="TreeGrafter"/>
</dbReference>
<dbReference type="SUPFAM" id="SSF57667">
    <property type="entry name" value="beta-beta-alpha zinc fingers"/>
    <property type="match status" value="3"/>
</dbReference>
<evidence type="ECO:0000256" key="6">
    <source>
        <dbReference type="ARBA" id="ARBA00023015"/>
    </source>
</evidence>
<sequence>INRFAAVRLRTFQCFSFANWLDVFRISIEVEDVLPSNSEFFDTPNLFSSIKREDVALGNCPGFSEPYKLEPDTQEVASICLDKKEVEDVLPSTGEFFDTRNLGLSVKREDIALGNFPGFSETCKLDPDTQEVASICSDNRGVEDSKSIDTRTTMDTSDCTPSFEYRHPSVNFSHRKSILAVESGPDDGDSNHEGVEDPTSIDTSTPMETSDCTPSFEHRNPSVNISPRNSILASELGPNNGDNNGEGLIRSAVHCSDGVTLPQLSGPKLVVMVRKLTKEAIEELTAGIWRCISCGKVETSFLMLDLHIDTGCEELSPIECDVCPAVVHDYRDFVVHNMEHRMGERRKCAICLREFIGDMREHLILQGHFSPDVSELDLQGNVSLVALQNPSTSVFLNFVASETEAKDLNSEKTFLNSRLFRKKQRKLKRHQRTHAGKKPHKCDVCQKSFSKQASLRAHQRVHTGERPYKCNLCQKSFSESGSLKLHKRVHTGERPYRCDICQKKFSLLGHLKRHQRVHTGERPYKCGVCQKSFSAPDHLNRHKRVHTGERPYKCDICQRSFSISGNLRRHQKVHTGERPYKCDVANN</sequence>
<keyword evidence="5" id="KW-0862">Zinc</keyword>
<evidence type="ECO:0000256" key="5">
    <source>
        <dbReference type="ARBA" id="ARBA00022833"/>
    </source>
</evidence>
<keyword evidence="4 9" id="KW-0863">Zinc-finger</keyword>
<feature type="domain" description="C2H2-type" evidence="11">
    <location>
        <begin position="468"/>
        <end position="495"/>
    </location>
</feature>
<proteinExistence type="predicted"/>
<reference evidence="12" key="1">
    <citation type="submission" date="2023-07" db="EMBL/GenBank/DDBJ databases">
        <title>Chromosome-level genome assembly of Artemia franciscana.</title>
        <authorList>
            <person name="Jo E."/>
        </authorList>
    </citation>
    <scope>NUCLEOTIDE SEQUENCE</scope>
    <source>
        <tissue evidence="12">Whole body</tissue>
    </source>
</reference>
<dbReference type="GO" id="GO:0005667">
    <property type="term" value="C:transcription regulator complex"/>
    <property type="evidence" value="ECO:0007669"/>
    <property type="project" value="TreeGrafter"/>
</dbReference>
<keyword evidence="8" id="KW-0539">Nucleus</keyword>
<dbReference type="FunFam" id="3.30.160.60:FF:002343">
    <property type="entry name" value="Zinc finger protein 33A"/>
    <property type="match status" value="3"/>
</dbReference>
<feature type="compositionally biased region" description="Polar residues" evidence="10">
    <location>
        <begin position="200"/>
        <end position="213"/>
    </location>
</feature>
<evidence type="ECO:0000259" key="11">
    <source>
        <dbReference type="PROSITE" id="PS50157"/>
    </source>
</evidence>
<feature type="domain" description="C2H2-type" evidence="11">
    <location>
        <begin position="524"/>
        <end position="551"/>
    </location>
</feature>
<feature type="non-terminal residue" evidence="12">
    <location>
        <position position="1"/>
    </location>
</feature>
<dbReference type="InterPro" id="IPR036236">
    <property type="entry name" value="Znf_C2H2_sf"/>
</dbReference>
<evidence type="ECO:0000313" key="13">
    <source>
        <dbReference type="Proteomes" id="UP001187531"/>
    </source>
</evidence>
<dbReference type="SMART" id="SM00355">
    <property type="entry name" value="ZnF_C2H2"/>
    <property type="match status" value="6"/>
</dbReference>
<evidence type="ECO:0000256" key="2">
    <source>
        <dbReference type="ARBA" id="ARBA00022723"/>
    </source>
</evidence>
<evidence type="ECO:0000256" key="1">
    <source>
        <dbReference type="ARBA" id="ARBA00004123"/>
    </source>
</evidence>
<keyword evidence="13" id="KW-1185">Reference proteome</keyword>
<dbReference type="Pfam" id="PF00096">
    <property type="entry name" value="zf-C2H2"/>
    <property type="match status" value="5"/>
</dbReference>
<dbReference type="PANTHER" id="PTHR14003">
    <property type="entry name" value="TRANSCRIPTIONAL REPRESSOR PROTEIN YY"/>
    <property type="match status" value="1"/>
</dbReference>
<keyword evidence="2" id="KW-0479">Metal-binding</keyword>
<evidence type="ECO:0000256" key="8">
    <source>
        <dbReference type="ARBA" id="ARBA00023242"/>
    </source>
</evidence>
<dbReference type="InterPro" id="IPR013087">
    <property type="entry name" value="Znf_C2H2_type"/>
</dbReference>
<feature type="region of interest" description="Disordered" evidence="10">
    <location>
        <begin position="181"/>
        <end position="224"/>
    </location>
</feature>
<comment type="caution">
    <text evidence="12">The sequence shown here is derived from an EMBL/GenBank/DDBJ whole genome shotgun (WGS) entry which is preliminary data.</text>
</comment>
<dbReference type="GO" id="GO:0008270">
    <property type="term" value="F:zinc ion binding"/>
    <property type="evidence" value="ECO:0007669"/>
    <property type="project" value="UniProtKB-KW"/>
</dbReference>
<comment type="subcellular location">
    <subcellularLocation>
        <location evidence="1">Nucleus</location>
    </subcellularLocation>
</comment>
<dbReference type="Proteomes" id="UP001187531">
    <property type="component" value="Unassembled WGS sequence"/>
</dbReference>
<dbReference type="Gene3D" id="3.30.160.60">
    <property type="entry name" value="Classic Zinc Finger"/>
    <property type="match status" value="5"/>
</dbReference>
<name>A0AA88LAR1_ARTSF</name>
<dbReference type="EMBL" id="JAVRJZ010000013">
    <property type="protein sequence ID" value="KAK2714435.1"/>
    <property type="molecule type" value="Genomic_DNA"/>
</dbReference>
<evidence type="ECO:0000313" key="12">
    <source>
        <dbReference type="EMBL" id="KAK2714435.1"/>
    </source>
</evidence>
<keyword evidence="7" id="KW-0804">Transcription</keyword>
<evidence type="ECO:0000256" key="10">
    <source>
        <dbReference type="SAM" id="MobiDB-lite"/>
    </source>
</evidence>
<dbReference type="GO" id="GO:0031519">
    <property type="term" value="C:PcG protein complex"/>
    <property type="evidence" value="ECO:0007669"/>
    <property type="project" value="TreeGrafter"/>
</dbReference>
<evidence type="ECO:0000256" key="3">
    <source>
        <dbReference type="ARBA" id="ARBA00022737"/>
    </source>
</evidence>
<dbReference type="PANTHER" id="PTHR14003:SF23">
    <property type="entry name" value="ZINC FINGER PROTEIN 143"/>
    <property type="match status" value="1"/>
</dbReference>
<keyword evidence="3" id="KW-0677">Repeat</keyword>
<feature type="domain" description="C2H2-type" evidence="11">
    <location>
        <begin position="496"/>
        <end position="523"/>
    </location>
</feature>
<dbReference type="FunFam" id="3.30.160.60:FF:000624">
    <property type="entry name" value="zinc finger protein 697"/>
    <property type="match status" value="1"/>
</dbReference>
<evidence type="ECO:0000256" key="9">
    <source>
        <dbReference type="PROSITE-ProRule" id="PRU00042"/>
    </source>
</evidence>
<feature type="domain" description="C2H2-type" evidence="11">
    <location>
        <begin position="552"/>
        <end position="579"/>
    </location>
</feature>
<evidence type="ECO:0000256" key="4">
    <source>
        <dbReference type="ARBA" id="ARBA00022771"/>
    </source>
</evidence>
<dbReference type="PROSITE" id="PS50157">
    <property type="entry name" value="ZINC_FINGER_C2H2_2"/>
    <property type="match status" value="5"/>
</dbReference>
<organism evidence="12 13">
    <name type="scientific">Artemia franciscana</name>
    <name type="common">Brine shrimp</name>
    <name type="synonym">Artemia sanfranciscana</name>
    <dbReference type="NCBI Taxonomy" id="6661"/>
    <lineage>
        <taxon>Eukaryota</taxon>
        <taxon>Metazoa</taxon>
        <taxon>Ecdysozoa</taxon>
        <taxon>Arthropoda</taxon>
        <taxon>Crustacea</taxon>
        <taxon>Branchiopoda</taxon>
        <taxon>Anostraca</taxon>
        <taxon>Artemiidae</taxon>
        <taxon>Artemia</taxon>
    </lineage>
</organism>
<dbReference type="FunFam" id="3.30.160.60:FF:001289">
    <property type="entry name" value="Zinc finger protein 574"/>
    <property type="match status" value="1"/>
</dbReference>
<dbReference type="PROSITE" id="PS00028">
    <property type="entry name" value="ZINC_FINGER_C2H2_1"/>
    <property type="match status" value="5"/>
</dbReference>